<dbReference type="OrthoDB" id="8087177at2"/>
<keyword evidence="1" id="KW-1133">Transmembrane helix</keyword>
<accession>A0A1L3SR99</accession>
<keyword evidence="1" id="KW-0812">Transmembrane</keyword>
<feature type="transmembrane region" description="Helical" evidence="1">
    <location>
        <begin position="49"/>
        <end position="68"/>
    </location>
</feature>
<dbReference type="STRING" id="1670800.BSQ44_11655"/>
<evidence type="ECO:0000313" key="2">
    <source>
        <dbReference type="EMBL" id="APH71943.1"/>
    </source>
</evidence>
<reference evidence="3" key="1">
    <citation type="submission" date="2016-11" db="EMBL/GenBank/DDBJ databases">
        <title>Mesorhizobium oceanicum sp. nov., isolated from deep seawater in South China Sea.</title>
        <authorList>
            <person name="Fu G.-Y."/>
        </authorList>
    </citation>
    <scope>NUCLEOTIDE SEQUENCE [LARGE SCALE GENOMIC DNA]</scope>
    <source>
        <strain evidence="3">B7</strain>
    </source>
</reference>
<dbReference type="RefSeq" id="WP_072604245.1">
    <property type="nucleotide sequence ID" value="NZ_CP018171.1"/>
</dbReference>
<keyword evidence="3" id="KW-1185">Reference proteome</keyword>
<dbReference type="EMBL" id="CP018171">
    <property type="protein sequence ID" value="APH71943.1"/>
    <property type="molecule type" value="Genomic_DNA"/>
</dbReference>
<protein>
    <submittedName>
        <fullName evidence="2">Uncharacterized protein</fullName>
    </submittedName>
</protein>
<proteinExistence type="predicted"/>
<dbReference type="InterPro" id="IPR053803">
    <property type="entry name" value="DUF6949"/>
</dbReference>
<dbReference type="Pfam" id="PF22258">
    <property type="entry name" value="DUF6949"/>
    <property type="match status" value="1"/>
</dbReference>
<dbReference type="KEGG" id="meso:BSQ44_11655"/>
<dbReference type="Proteomes" id="UP000182840">
    <property type="component" value="Chromosome"/>
</dbReference>
<evidence type="ECO:0000313" key="3">
    <source>
        <dbReference type="Proteomes" id="UP000182840"/>
    </source>
</evidence>
<dbReference type="AlphaFoldDB" id="A0A1L3SR99"/>
<organism evidence="2 3">
    <name type="scientific">Aquibium oceanicum</name>
    <dbReference type="NCBI Taxonomy" id="1670800"/>
    <lineage>
        <taxon>Bacteria</taxon>
        <taxon>Pseudomonadati</taxon>
        <taxon>Pseudomonadota</taxon>
        <taxon>Alphaproteobacteria</taxon>
        <taxon>Hyphomicrobiales</taxon>
        <taxon>Phyllobacteriaceae</taxon>
        <taxon>Aquibium</taxon>
    </lineage>
</organism>
<evidence type="ECO:0000256" key="1">
    <source>
        <dbReference type="SAM" id="Phobius"/>
    </source>
</evidence>
<name>A0A1L3SR99_9HYPH</name>
<sequence>MVGIWLVSFVFLSGLVFSGIGGTVLEMWGGRRLAFSDPFVSREHVVRSLWMTAVTGPFMLVNEAASALRERRIGVPSLFSCVLLSLTWVFLTGIVVLDVAFFLSDLLFKA</sequence>
<feature type="transmembrane region" description="Helical" evidence="1">
    <location>
        <begin position="6"/>
        <end position="28"/>
    </location>
</feature>
<keyword evidence="1" id="KW-0472">Membrane</keyword>
<gene>
    <name evidence="2" type="ORF">BSQ44_11655</name>
</gene>